<sequence>MGRYRAMQFANESVVGGSSPLSRRNECIIISCRGDSATLGATPP</sequence>
<gene>
    <name evidence="1" type="ORF">E2C01_074000</name>
</gene>
<name>A0A5B7I289_PORTR</name>
<organism evidence="1 2">
    <name type="scientific">Portunus trituberculatus</name>
    <name type="common">Swimming crab</name>
    <name type="synonym">Neptunus trituberculatus</name>
    <dbReference type="NCBI Taxonomy" id="210409"/>
    <lineage>
        <taxon>Eukaryota</taxon>
        <taxon>Metazoa</taxon>
        <taxon>Ecdysozoa</taxon>
        <taxon>Arthropoda</taxon>
        <taxon>Crustacea</taxon>
        <taxon>Multicrustacea</taxon>
        <taxon>Malacostraca</taxon>
        <taxon>Eumalacostraca</taxon>
        <taxon>Eucarida</taxon>
        <taxon>Decapoda</taxon>
        <taxon>Pleocyemata</taxon>
        <taxon>Brachyura</taxon>
        <taxon>Eubrachyura</taxon>
        <taxon>Portunoidea</taxon>
        <taxon>Portunidae</taxon>
        <taxon>Portuninae</taxon>
        <taxon>Portunus</taxon>
    </lineage>
</organism>
<proteinExistence type="predicted"/>
<dbReference type="AlphaFoldDB" id="A0A5B7I289"/>
<evidence type="ECO:0000313" key="1">
    <source>
        <dbReference type="EMBL" id="MPC79471.1"/>
    </source>
</evidence>
<dbReference type="EMBL" id="VSRR010051248">
    <property type="protein sequence ID" value="MPC79471.1"/>
    <property type="molecule type" value="Genomic_DNA"/>
</dbReference>
<evidence type="ECO:0000313" key="2">
    <source>
        <dbReference type="Proteomes" id="UP000324222"/>
    </source>
</evidence>
<comment type="caution">
    <text evidence="1">The sequence shown here is derived from an EMBL/GenBank/DDBJ whole genome shotgun (WGS) entry which is preliminary data.</text>
</comment>
<dbReference type="Proteomes" id="UP000324222">
    <property type="component" value="Unassembled WGS sequence"/>
</dbReference>
<protein>
    <submittedName>
        <fullName evidence="1">Uncharacterized protein</fullName>
    </submittedName>
</protein>
<keyword evidence="2" id="KW-1185">Reference proteome</keyword>
<reference evidence="1 2" key="1">
    <citation type="submission" date="2019-05" db="EMBL/GenBank/DDBJ databases">
        <title>Another draft genome of Portunus trituberculatus and its Hox gene families provides insights of decapod evolution.</title>
        <authorList>
            <person name="Jeong J.-H."/>
            <person name="Song I."/>
            <person name="Kim S."/>
            <person name="Choi T."/>
            <person name="Kim D."/>
            <person name="Ryu S."/>
            <person name="Kim W."/>
        </authorList>
    </citation>
    <scope>NUCLEOTIDE SEQUENCE [LARGE SCALE GENOMIC DNA]</scope>
    <source>
        <tissue evidence="1">Muscle</tissue>
    </source>
</reference>
<accession>A0A5B7I289</accession>